<dbReference type="PANTHER" id="PTHR33452:SF1">
    <property type="entry name" value="INNER MEMBRANE PROTEIN YPHA-RELATED"/>
    <property type="match status" value="1"/>
</dbReference>
<dbReference type="EMBL" id="JACHMH010000001">
    <property type="protein sequence ID" value="MBB4674086.1"/>
    <property type="molecule type" value="Genomic_DNA"/>
</dbReference>
<dbReference type="PANTHER" id="PTHR33452">
    <property type="entry name" value="OXIDOREDUCTASE CATD-RELATED"/>
    <property type="match status" value="1"/>
</dbReference>
<keyword evidence="5 7" id="KW-1133">Transmembrane helix</keyword>
<reference evidence="8 9" key="1">
    <citation type="submission" date="2020-08" db="EMBL/GenBank/DDBJ databases">
        <title>Sequencing the genomes of 1000 actinobacteria strains.</title>
        <authorList>
            <person name="Klenk H.-P."/>
        </authorList>
    </citation>
    <scope>NUCLEOTIDE SEQUENCE [LARGE SCALE GENOMIC DNA]</scope>
    <source>
        <strain evidence="8 9">DSM 44230</strain>
    </source>
</reference>
<dbReference type="Proteomes" id="UP000533598">
    <property type="component" value="Unassembled WGS sequence"/>
</dbReference>
<evidence type="ECO:0000256" key="5">
    <source>
        <dbReference type="ARBA" id="ARBA00022989"/>
    </source>
</evidence>
<comment type="similarity">
    <text evidence="2">Belongs to the DoxX family.</text>
</comment>
<comment type="caution">
    <text evidence="8">The sequence shown here is derived from an EMBL/GenBank/DDBJ whole genome shotgun (WGS) entry which is preliminary data.</text>
</comment>
<evidence type="ECO:0000256" key="3">
    <source>
        <dbReference type="ARBA" id="ARBA00022475"/>
    </source>
</evidence>
<keyword evidence="3" id="KW-1003">Cell membrane</keyword>
<evidence type="ECO:0000256" key="7">
    <source>
        <dbReference type="SAM" id="Phobius"/>
    </source>
</evidence>
<dbReference type="InterPro" id="IPR032808">
    <property type="entry name" value="DoxX"/>
</dbReference>
<gene>
    <name evidence="8" type="ORF">HNR67_000204</name>
</gene>
<evidence type="ECO:0000256" key="2">
    <source>
        <dbReference type="ARBA" id="ARBA00006679"/>
    </source>
</evidence>
<feature type="transmembrane region" description="Helical" evidence="7">
    <location>
        <begin position="12"/>
        <end position="30"/>
    </location>
</feature>
<organism evidence="8 9">
    <name type="scientific">Crossiella cryophila</name>
    <dbReference type="NCBI Taxonomy" id="43355"/>
    <lineage>
        <taxon>Bacteria</taxon>
        <taxon>Bacillati</taxon>
        <taxon>Actinomycetota</taxon>
        <taxon>Actinomycetes</taxon>
        <taxon>Pseudonocardiales</taxon>
        <taxon>Pseudonocardiaceae</taxon>
        <taxon>Crossiella</taxon>
    </lineage>
</organism>
<protein>
    <submittedName>
        <fullName evidence="8">Putative oxidoreductase</fullName>
    </submittedName>
</protein>
<dbReference type="AlphaFoldDB" id="A0A7W7C631"/>
<evidence type="ECO:0000256" key="6">
    <source>
        <dbReference type="ARBA" id="ARBA00023136"/>
    </source>
</evidence>
<dbReference type="Pfam" id="PF07681">
    <property type="entry name" value="DoxX"/>
    <property type="match status" value="1"/>
</dbReference>
<dbReference type="GO" id="GO:0005886">
    <property type="term" value="C:plasma membrane"/>
    <property type="evidence" value="ECO:0007669"/>
    <property type="project" value="UniProtKB-SubCell"/>
</dbReference>
<evidence type="ECO:0000313" key="9">
    <source>
        <dbReference type="Proteomes" id="UP000533598"/>
    </source>
</evidence>
<sequence length="141" mass="14777">MKLDNFAWLPNLFARLTVGFMFASGAVGKLGGLGKFTADFREWGIPLPEIAAPATAVVELVGGLALMLGLATRIAALLLAATMVGALVVVVAPPLLAKYPDAFHFPSYLFYSPEWLLICLLGLLACVGAGKASLDGLLSRT</sequence>
<keyword evidence="6 7" id="KW-0472">Membrane</keyword>
<feature type="transmembrane region" description="Helical" evidence="7">
    <location>
        <begin position="115"/>
        <end position="134"/>
    </location>
</feature>
<proteinExistence type="inferred from homology"/>
<evidence type="ECO:0000256" key="4">
    <source>
        <dbReference type="ARBA" id="ARBA00022692"/>
    </source>
</evidence>
<evidence type="ECO:0000313" key="8">
    <source>
        <dbReference type="EMBL" id="MBB4674086.1"/>
    </source>
</evidence>
<dbReference type="InterPro" id="IPR051907">
    <property type="entry name" value="DoxX-like_oxidoreductase"/>
</dbReference>
<feature type="transmembrane region" description="Helical" evidence="7">
    <location>
        <begin position="75"/>
        <end position="95"/>
    </location>
</feature>
<dbReference type="RefSeq" id="WP_185000122.1">
    <property type="nucleotide sequence ID" value="NZ_BAAAUI010000011.1"/>
</dbReference>
<keyword evidence="4 7" id="KW-0812">Transmembrane</keyword>
<comment type="subcellular location">
    <subcellularLocation>
        <location evidence="1">Cell membrane</location>
        <topology evidence="1">Multi-pass membrane protein</topology>
    </subcellularLocation>
</comment>
<name>A0A7W7C631_9PSEU</name>
<keyword evidence="9" id="KW-1185">Reference proteome</keyword>
<accession>A0A7W7C631</accession>
<evidence type="ECO:0000256" key="1">
    <source>
        <dbReference type="ARBA" id="ARBA00004651"/>
    </source>
</evidence>
<feature type="transmembrane region" description="Helical" evidence="7">
    <location>
        <begin position="50"/>
        <end position="68"/>
    </location>
</feature>